<dbReference type="InterPro" id="IPR049622">
    <property type="entry name" value="Dihydroorotate_DH_I"/>
</dbReference>
<name>A0A6J6LQN5_9ZZZZ</name>
<dbReference type="NCBIfam" id="NF005574">
    <property type="entry name" value="PRK07259.1"/>
    <property type="match status" value="1"/>
</dbReference>
<dbReference type="PANTHER" id="PTHR48109">
    <property type="entry name" value="DIHYDROOROTATE DEHYDROGENASE (QUINONE), MITOCHONDRIAL-RELATED"/>
    <property type="match status" value="1"/>
</dbReference>
<dbReference type="PIRSF" id="PIRSF000164">
    <property type="entry name" value="DHO_oxidase"/>
    <property type="match status" value="1"/>
</dbReference>
<evidence type="ECO:0000256" key="4">
    <source>
        <dbReference type="ARBA" id="ARBA00008008"/>
    </source>
</evidence>
<comment type="pathway">
    <text evidence="3">Pyrimidine metabolism; UMP biosynthesis via de novo pathway.</text>
</comment>
<comment type="similarity">
    <text evidence="4">Belongs to the dihydroorotate dehydrogenase family. Type 1 subfamily.</text>
</comment>
<dbReference type="GO" id="GO:0004152">
    <property type="term" value="F:dihydroorotate dehydrogenase activity"/>
    <property type="evidence" value="ECO:0007669"/>
    <property type="project" value="InterPro"/>
</dbReference>
<keyword evidence="9" id="KW-0560">Oxidoreductase</keyword>
<dbReference type="AlphaFoldDB" id="A0A6J6LQN5"/>
<evidence type="ECO:0000256" key="5">
    <source>
        <dbReference type="ARBA" id="ARBA00022490"/>
    </source>
</evidence>
<organism evidence="11">
    <name type="scientific">freshwater metagenome</name>
    <dbReference type="NCBI Taxonomy" id="449393"/>
    <lineage>
        <taxon>unclassified sequences</taxon>
        <taxon>metagenomes</taxon>
        <taxon>ecological metagenomes</taxon>
    </lineage>
</organism>
<accession>A0A6J6LQN5</accession>
<evidence type="ECO:0000313" key="11">
    <source>
        <dbReference type="EMBL" id="CAB4663962.1"/>
    </source>
</evidence>
<keyword evidence="6" id="KW-0285">Flavoprotein</keyword>
<proteinExistence type="inferred from homology"/>
<evidence type="ECO:0000256" key="3">
    <source>
        <dbReference type="ARBA" id="ARBA00004725"/>
    </source>
</evidence>
<keyword evidence="7" id="KW-0288">FMN</keyword>
<dbReference type="EMBL" id="CAEZWM010000151">
    <property type="protein sequence ID" value="CAB4663962.1"/>
    <property type="molecule type" value="Genomic_DNA"/>
</dbReference>
<dbReference type="GO" id="GO:0005737">
    <property type="term" value="C:cytoplasm"/>
    <property type="evidence" value="ECO:0007669"/>
    <property type="project" value="UniProtKB-SubCell"/>
</dbReference>
<evidence type="ECO:0000256" key="8">
    <source>
        <dbReference type="ARBA" id="ARBA00022975"/>
    </source>
</evidence>
<sequence length="325" mass="33315">MTSRARSRSSISARNSISALDSSVVLGPLRMKSPIVAASGTFGHGDEVARLCPPDRLGAVTVKSLAAYEWGGNPAPRLHPAAAGMLNSVGLQGPGVERWIAEDLPALKALGAEVIVSVWGRNVHEFAEAALLLAPCAADLLAVEVNVSCPNLEDRSRIFAHSVEATSAVVDAVVAAKLGIPVLAKLSPNTDELPEIAAAAVEAGADVLTLINTLLGFSIDAESRRPVLGAGRGGLSGAAIKPVALRAVYDVTQALPGVPVIGTGGISTGRDAVEMMMAGASAVGVGTATFREPRASLRILDELLAWCSCHGVARVSDITGSLETR</sequence>
<protein>
    <submittedName>
        <fullName evidence="11">Unannotated protein</fullName>
    </submittedName>
</protein>
<dbReference type="UniPathway" id="UPA00070"/>
<feature type="domain" description="Dihydroorotate dehydrogenase catalytic" evidence="10">
    <location>
        <begin position="29"/>
        <end position="304"/>
    </location>
</feature>
<dbReference type="InterPro" id="IPR013785">
    <property type="entry name" value="Aldolase_TIM"/>
</dbReference>
<evidence type="ECO:0000256" key="2">
    <source>
        <dbReference type="ARBA" id="ARBA00004496"/>
    </source>
</evidence>
<keyword evidence="8" id="KW-0665">Pyrimidine biosynthesis</keyword>
<dbReference type="GO" id="GO:0006207">
    <property type="term" value="P:'de novo' pyrimidine nucleobase biosynthetic process"/>
    <property type="evidence" value="ECO:0007669"/>
    <property type="project" value="InterPro"/>
</dbReference>
<dbReference type="InterPro" id="IPR024920">
    <property type="entry name" value="Dihydroorotate_DH_1"/>
</dbReference>
<comment type="cofactor">
    <cofactor evidence="1">
        <name>FMN</name>
        <dbReference type="ChEBI" id="CHEBI:58210"/>
    </cofactor>
</comment>
<keyword evidence="5" id="KW-0963">Cytoplasm</keyword>
<dbReference type="Gene3D" id="3.20.20.70">
    <property type="entry name" value="Aldolase class I"/>
    <property type="match status" value="1"/>
</dbReference>
<gene>
    <name evidence="11" type="ORF">UFOPK2242_01134</name>
</gene>
<reference evidence="11" key="1">
    <citation type="submission" date="2020-05" db="EMBL/GenBank/DDBJ databases">
        <authorList>
            <person name="Chiriac C."/>
            <person name="Salcher M."/>
            <person name="Ghai R."/>
            <person name="Kavagutti S V."/>
        </authorList>
    </citation>
    <scope>NUCLEOTIDE SEQUENCE</scope>
</reference>
<dbReference type="NCBIfam" id="TIGR01037">
    <property type="entry name" value="pyrD_sub1_fam"/>
    <property type="match status" value="1"/>
</dbReference>
<dbReference type="InterPro" id="IPR001295">
    <property type="entry name" value="Dihydroorotate_DH_CS"/>
</dbReference>
<evidence type="ECO:0000256" key="6">
    <source>
        <dbReference type="ARBA" id="ARBA00022630"/>
    </source>
</evidence>
<dbReference type="GO" id="GO:0044205">
    <property type="term" value="P:'de novo' UMP biosynthetic process"/>
    <property type="evidence" value="ECO:0007669"/>
    <property type="project" value="UniProtKB-UniPathway"/>
</dbReference>
<dbReference type="PANTHER" id="PTHR48109:SF1">
    <property type="entry name" value="DIHYDROOROTATE DEHYDROGENASE (FUMARATE)"/>
    <property type="match status" value="1"/>
</dbReference>
<dbReference type="InterPro" id="IPR012135">
    <property type="entry name" value="Dihydroorotate_DH_1_2"/>
</dbReference>
<dbReference type="InterPro" id="IPR005720">
    <property type="entry name" value="Dihydroorotate_DH_cat"/>
</dbReference>
<dbReference type="HAMAP" id="MF_00224">
    <property type="entry name" value="DHO_dh_type1"/>
    <property type="match status" value="1"/>
</dbReference>
<evidence type="ECO:0000256" key="1">
    <source>
        <dbReference type="ARBA" id="ARBA00001917"/>
    </source>
</evidence>
<dbReference type="Pfam" id="PF01180">
    <property type="entry name" value="DHO_dh"/>
    <property type="match status" value="1"/>
</dbReference>
<comment type="subcellular location">
    <subcellularLocation>
        <location evidence="2">Cytoplasm</location>
    </subcellularLocation>
</comment>
<evidence type="ECO:0000256" key="9">
    <source>
        <dbReference type="ARBA" id="ARBA00023002"/>
    </source>
</evidence>
<dbReference type="PROSITE" id="PS00912">
    <property type="entry name" value="DHODEHASE_2"/>
    <property type="match status" value="1"/>
</dbReference>
<dbReference type="SUPFAM" id="SSF51395">
    <property type="entry name" value="FMN-linked oxidoreductases"/>
    <property type="match status" value="1"/>
</dbReference>
<evidence type="ECO:0000259" key="10">
    <source>
        <dbReference type="Pfam" id="PF01180"/>
    </source>
</evidence>
<evidence type="ECO:0000256" key="7">
    <source>
        <dbReference type="ARBA" id="ARBA00022643"/>
    </source>
</evidence>
<dbReference type="InterPro" id="IPR050074">
    <property type="entry name" value="DHO_dehydrogenase"/>
</dbReference>